<accession>A0ABW5GA64</accession>
<protein>
    <submittedName>
        <fullName evidence="3">SRPBCC domain-containing protein</fullName>
    </submittedName>
</protein>
<dbReference type="EMBL" id="JBHUKU010000003">
    <property type="protein sequence ID" value="MFD2457968.1"/>
    <property type="molecule type" value="Genomic_DNA"/>
</dbReference>
<reference evidence="4" key="1">
    <citation type="journal article" date="2019" name="Int. J. Syst. Evol. Microbiol.">
        <title>The Global Catalogue of Microorganisms (GCM) 10K type strain sequencing project: providing services to taxonomists for standard genome sequencing and annotation.</title>
        <authorList>
            <consortium name="The Broad Institute Genomics Platform"/>
            <consortium name="The Broad Institute Genome Sequencing Center for Infectious Disease"/>
            <person name="Wu L."/>
            <person name="Ma J."/>
        </authorList>
    </citation>
    <scope>NUCLEOTIDE SEQUENCE [LARGE SCALE GENOMIC DNA]</scope>
    <source>
        <strain evidence="4">CGMCC 4.7643</strain>
    </source>
</reference>
<evidence type="ECO:0000313" key="3">
    <source>
        <dbReference type="EMBL" id="MFD2457968.1"/>
    </source>
</evidence>
<name>A0ABW5GA64_9PSEU</name>
<dbReference type="Pfam" id="PF08327">
    <property type="entry name" value="AHSA1"/>
    <property type="match status" value="1"/>
</dbReference>
<keyword evidence="4" id="KW-1185">Reference proteome</keyword>
<feature type="domain" description="Activator of Hsp90 ATPase homologue 1/2-like C-terminal" evidence="2">
    <location>
        <begin position="16"/>
        <end position="140"/>
    </location>
</feature>
<dbReference type="InterPro" id="IPR023393">
    <property type="entry name" value="START-like_dom_sf"/>
</dbReference>
<dbReference type="Proteomes" id="UP001597419">
    <property type="component" value="Unassembled WGS sequence"/>
</dbReference>
<sequence>MAFPDRIERTVEITQSPGKVWAALTTAEGLAAWFGETAEIDLRPGGAARMTWAEGHVADMRVERIEEPKVFGFTWRIYGLPEDDPRRTYVEFTLEPVAEGTRLTVVETGFAQLSEDTYRVAFDGNTTGWANELGELVAYLDAA</sequence>
<organism evidence="3 4">
    <name type="scientific">Amycolatopsis samaneae</name>
    <dbReference type="NCBI Taxonomy" id="664691"/>
    <lineage>
        <taxon>Bacteria</taxon>
        <taxon>Bacillati</taxon>
        <taxon>Actinomycetota</taxon>
        <taxon>Actinomycetes</taxon>
        <taxon>Pseudonocardiales</taxon>
        <taxon>Pseudonocardiaceae</taxon>
        <taxon>Amycolatopsis</taxon>
    </lineage>
</organism>
<comment type="similarity">
    <text evidence="1">Belongs to the AHA1 family.</text>
</comment>
<dbReference type="Gene3D" id="3.30.530.20">
    <property type="match status" value="1"/>
</dbReference>
<dbReference type="RefSeq" id="WP_345395886.1">
    <property type="nucleotide sequence ID" value="NZ_BAABHG010000007.1"/>
</dbReference>
<dbReference type="InterPro" id="IPR013538">
    <property type="entry name" value="ASHA1/2-like_C"/>
</dbReference>
<gene>
    <name evidence="3" type="ORF">ACFSYJ_05140</name>
</gene>
<evidence type="ECO:0000259" key="2">
    <source>
        <dbReference type="Pfam" id="PF08327"/>
    </source>
</evidence>
<comment type="caution">
    <text evidence="3">The sequence shown here is derived from an EMBL/GenBank/DDBJ whole genome shotgun (WGS) entry which is preliminary data.</text>
</comment>
<proteinExistence type="inferred from homology"/>
<evidence type="ECO:0000256" key="1">
    <source>
        <dbReference type="ARBA" id="ARBA00006817"/>
    </source>
</evidence>
<dbReference type="SUPFAM" id="SSF55961">
    <property type="entry name" value="Bet v1-like"/>
    <property type="match status" value="1"/>
</dbReference>
<evidence type="ECO:0000313" key="4">
    <source>
        <dbReference type="Proteomes" id="UP001597419"/>
    </source>
</evidence>